<dbReference type="Pfam" id="PF00583">
    <property type="entry name" value="Acetyltransf_1"/>
    <property type="match status" value="1"/>
</dbReference>
<keyword evidence="2" id="KW-0963">Cytoplasm</keyword>
<evidence type="ECO:0000313" key="6">
    <source>
        <dbReference type="EMBL" id="EEP27640.1"/>
    </source>
</evidence>
<evidence type="ECO:0000256" key="3">
    <source>
        <dbReference type="ARBA" id="ARBA00022679"/>
    </source>
</evidence>
<evidence type="ECO:0000256" key="4">
    <source>
        <dbReference type="ARBA" id="ARBA00023315"/>
    </source>
</evidence>
<keyword evidence="7" id="KW-1185">Reference proteome</keyword>
<dbReference type="NCBIfam" id="TIGR01575">
    <property type="entry name" value="rimI"/>
    <property type="match status" value="1"/>
</dbReference>
<dbReference type="Gene3D" id="3.40.630.30">
    <property type="match status" value="1"/>
</dbReference>
<comment type="similarity">
    <text evidence="1">Belongs to the acetyltransferase family. RimI subfamily.</text>
</comment>
<dbReference type="EMBL" id="ACIP02000004">
    <property type="protein sequence ID" value="EEP27640.1"/>
    <property type="molecule type" value="Genomic_DNA"/>
</dbReference>
<dbReference type="InterPro" id="IPR000182">
    <property type="entry name" value="GNAT_dom"/>
</dbReference>
<comment type="caution">
    <text evidence="6">The sequence shown here is derived from an EMBL/GenBank/DDBJ whole genome shotgun (WGS) entry which is preliminary data.</text>
</comment>
<evidence type="ECO:0000313" key="7">
    <source>
        <dbReference type="Proteomes" id="UP000003494"/>
    </source>
</evidence>
<keyword evidence="4 6" id="KW-0012">Acyltransferase</keyword>
<organism evidence="6 7">
    <name type="scientific">Shuttleworthella satelles DSM 14600</name>
    <dbReference type="NCBI Taxonomy" id="626523"/>
    <lineage>
        <taxon>Bacteria</taxon>
        <taxon>Bacillati</taxon>
        <taxon>Bacillota</taxon>
        <taxon>Clostridia</taxon>
        <taxon>Lachnospirales</taxon>
        <taxon>Lachnospiraceae</taxon>
        <taxon>Shuttleworthella</taxon>
    </lineage>
</organism>
<evidence type="ECO:0000256" key="1">
    <source>
        <dbReference type="ARBA" id="ARBA00005395"/>
    </source>
</evidence>
<proteinExistence type="inferred from homology"/>
<dbReference type="InterPro" id="IPR050680">
    <property type="entry name" value="YpeA/RimI_acetyltransf"/>
</dbReference>
<dbReference type="CDD" id="cd04301">
    <property type="entry name" value="NAT_SF"/>
    <property type="match status" value="1"/>
</dbReference>
<dbReference type="AlphaFoldDB" id="C4GCE0"/>
<dbReference type="InterPro" id="IPR006464">
    <property type="entry name" value="AcTrfase_RimI/Ard1"/>
</dbReference>
<dbReference type="eggNOG" id="COG0456">
    <property type="taxonomic scope" value="Bacteria"/>
</dbReference>
<dbReference type="SUPFAM" id="SSF55729">
    <property type="entry name" value="Acyl-CoA N-acyltransferases (Nat)"/>
    <property type="match status" value="1"/>
</dbReference>
<dbReference type="Proteomes" id="UP000003494">
    <property type="component" value="Unassembled WGS sequence"/>
</dbReference>
<dbReference type="GO" id="GO:0008080">
    <property type="term" value="F:N-acetyltransferase activity"/>
    <property type="evidence" value="ECO:0007669"/>
    <property type="project" value="InterPro"/>
</dbReference>
<gene>
    <name evidence="6" type="primary">rimI</name>
    <name evidence="6" type="ORF">GCWU000342_01633</name>
</gene>
<dbReference type="HOGENOM" id="CLU_013985_23_3_9"/>
<dbReference type="EC" id="2.3.1.128" evidence="6"/>
<name>C4GCE0_9FIRM</name>
<dbReference type="STRING" id="626523.GCWU000342_01633"/>
<feature type="domain" description="N-acetyltransferase" evidence="5">
    <location>
        <begin position="22"/>
        <end position="188"/>
    </location>
</feature>
<protein>
    <submittedName>
        <fullName evidence="6">Ribosomal-protein-alanine acetyltransferase</fullName>
        <ecNumber evidence="6">2.3.1.128</ecNumber>
    </submittedName>
</protein>
<dbReference type="PROSITE" id="PS51186">
    <property type="entry name" value="GNAT"/>
    <property type="match status" value="1"/>
</dbReference>
<sequence>MCRGEEIPDREIKGFGQKKGMGRVRLAAESDLDQMAAIEAVSIPDGWSRKAFSDALKNDQALLMVLTQGEASGDLVPAKERSSGDFPAGQEETVLAYLLCYFAADEGEIVSIACHPDARRQGCATELLTEFEKKARDLGLRGIFLEVRKSNVPAICLYERNGFASVGLRPRFYRHPVEDALLLRLDLPEEKEKPC</sequence>
<evidence type="ECO:0000259" key="5">
    <source>
        <dbReference type="PROSITE" id="PS51186"/>
    </source>
</evidence>
<reference evidence="6" key="1">
    <citation type="submission" date="2009-04" db="EMBL/GenBank/DDBJ databases">
        <authorList>
            <person name="Weinstock G."/>
            <person name="Sodergren E."/>
            <person name="Clifton S."/>
            <person name="Fulton L."/>
            <person name="Fulton B."/>
            <person name="Courtney L."/>
            <person name="Fronick C."/>
            <person name="Harrison M."/>
            <person name="Strong C."/>
            <person name="Farmer C."/>
            <person name="Delahaunty K."/>
            <person name="Markovic C."/>
            <person name="Hall O."/>
            <person name="Minx P."/>
            <person name="Tomlinson C."/>
            <person name="Mitreva M."/>
            <person name="Nelson J."/>
            <person name="Hou S."/>
            <person name="Wollam A."/>
            <person name="Pepin K.H."/>
            <person name="Johnson M."/>
            <person name="Bhonagiri V."/>
            <person name="Nash W.E."/>
            <person name="Warren W."/>
            <person name="Chinwalla A."/>
            <person name="Mardis E.R."/>
            <person name="Wilson R.K."/>
        </authorList>
    </citation>
    <scope>NUCLEOTIDE SEQUENCE [LARGE SCALE GENOMIC DNA]</scope>
    <source>
        <strain evidence="6">DSM 14600</strain>
    </source>
</reference>
<dbReference type="PANTHER" id="PTHR43420:SF44">
    <property type="entry name" value="ACETYLTRANSFERASE YPEA"/>
    <property type="match status" value="1"/>
</dbReference>
<dbReference type="InterPro" id="IPR016181">
    <property type="entry name" value="Acyl_CoA_acyltransferase"/>
</dbReference>
<keyword evidence="3 6" id="KW-0808">Transferase</keyword>
<evidence type="ECO:0000256" key="2">
    <source>
        <dbReference type="ARBA" id="ARBA00022490"/>
    </source>
</evidence>
<dbReference type="PANTHER" id="PTHR43420">
    <property type="entry name" value="ACETYLTRANSFERASE"/>
    <property type="match status" value="1"/>
</dbReference>
<accession>C4GCE0</accession>